<protein>
    <submittedName>
        <fullName evidence="2">Uncharacterized protein</fullName>
    </submittedName>
</protein>
<reference evidence="2" key="6">
    <citation type="journal article" date="2002" name="Nature">
        <title>Analysis of the mouse transcriptome based on functional annotation of 60,770 full-length cDNAs.</title>
        <authorList>
            <consortium name="The FANTOM Consortium and the RIKEN Genome Exploration Research Group Phase I and II Team"/>
        </authorList>
    </citation>
    <scope>NUCLEOTIDE SEQUENCE</scope>
    <source>
        <strain evidence="2">C57BL/6J</strain>
        <tissue evidence="2">Embryonic body between diaphragm region and neck</tissue>
    </source>
</reference>
<evidence type="ECO:0000313" key="2">
    <source>
        <dbReference type="EMBL" id="BAC28920.1"/>
    </source>
</evidence>
<name>Q8BS71_MOUSE</name>
<reference evidence="2" key="5">
    <citation type="submission" date="2001-07" db="EMBL/GenBank/DDBJ databases">
        <authorList>
            <person name="Adachi J."/>
            <person name="Aizawa K."/>
            <person name="Akimura T."/>
            <person name="Arakawa T."/>
            <person name="Bono H."/>
            <person name="Carninci P."/>
            <person name="Fukuda S."/>
            <person name="Furuno M."/>
            <person name="Hanagaki T."/>
            <person name="Hara A."/>
            <person name="Hashizume W."/>
            <person name="Hayashida K."/>
            <person name="Hayatsu N."/>
            <person name="Hiramoto K."/>
            <person name="Hiraoka T."/>
            <person name="Hirozane T."/>
            <person name="Hori F."/>
            <person name="Imotani K."/>
            <person name="Ishii Y."/>
            <person name="Itoh M."/>
            <person name="Kagawa I."/>
            <person name="Kasukawa T."/>
            <person name="Katoh H."/>
            <person name="Kawai J."/>
            <person name="Kojima Y."/>
            <person name="Kondo S."/>
            <person name="Konno H."/>
            <person name="Kouda M."/>
            <person name="Koya S."/>
            <person name="Kurihara C."/>
            <person name="Matsuyama T."/>
            <person name="Miyazaki A."/>
            <person name="Murata M."/>
            <person name="Nakamura M."/>
            <person name="Nishi K."/>
            <person name="Nomura K."/>
            <person name="Numazaki R."/>
            <person name="Ohno M."/>
            <person name="Ohsato N."/>
            <person name="Okazaki Y."/>
            <person name="Saito R."/>
            <person name="Saitoh H."/>
            <person name="Sakai C."/>
            <person name="Sakai K."/>
            <person name="Sakazume N."/>
            <person name="Sano H."/>
            <person name="Sasaki D."/>
            <person name="Shibata K."/>
            <person name="Shinagawa A."/>
            <person name="Shiraki T."/>
            <person name="Sogabe Y."/>
            <person name="Tagami M."/>
            <person name="Tagawa A."/>
            <person name="Takahashi F."/>
            <person name="Takaku-Akahira S."/>
            <person name="Takeda Y."/>
            <person name="Tanaka T."/>
            <person name="Tomaru A."/>
            <person name="Toya T."/>
            <person name="Yasunishi A."/>
            <person name="Muramatsu M."/>
            <person name="Hayashizaki Y."/>
        </authorList>
    </citation>
    <scope>NUCLEOTIDE SEQUENCE</scope>
    <source>
        <strain evidence="2">C57BL/6J</strain>
        <tissue evidence="2">Embryonic body between diaphragm region and neck</tissue>
    </source>
</reference>
<dbReference type="AGR" id="MGI:2443810"/>
<organism evidence="2">
    <name type="scientific">Mus musculus</name>
    <name type="common">Mouse</name>
    <dbReference type="NCBI Taxonomy" id="10090"/>
    <lineage>
        <taxon>Eukaryota</taxon>
        <taxon>Metazoa</taxon>
        <taxon>Chordata</taxon>
        <taxon>Craniata</taxon>
        <taxon>Vertebrata</taxon>
        <taxon>Euteleostomi</taxon>
        <taxon>Mammalia</taxon>
        <taxon>Eutheria</taxon>
        <taxon>Euarchontoglires</taxon>
        <taxon>Glires</taxon>
        <taxon>Rodentia</taxon>
        <taxon>Myomorpha</taxon>
        <taxon>Muroidea</taxon>
        <taxon>Muridae</taxon>
        <taxon>Murinae</taxon>
        <taxon>Mus</taxon>
        <taxon>Mus</taxon>
    </lineage>
</organism>
<reference evidence="2" key="2">
    <citation type="journal article" date="2000" name="Genome Res.">
        <title>Normalization and subtraction of cap-trapper-selected cDNAs to prepare full-length cDNA libraries for rapid discovery of new genes.</title>
        <authorList>
            <person name="Carninci P."/>
            <person name="Shibata Y."/>
            <person name="Hayatsu N."/>
            <person name="Sugahara Y."/>
            <person name="Shibata K."/>
            <person name="Itoh M."/>
            <person name="Konno H."/>
            <person name="Okazaki Y."/>
            <person name="Muramatsu M."/>
            <person name="Hayashizaki Y."/>
        </authorList>
    </citation>
    <scope>NUCLEOTIDE SEQUENCE</scope>
    <source>
        <strain evidence="2">C57BL/6J</strain>
        <tissue evidence="2">Embryonic body between diaphragm region and neck</tissue>
    </source>
</reference>
<reference evidence="2" key="8">
    <citation type="journal article" date="2005" name="Science">
        <title>Antisense Transcription in the Mammalian Transcriptome.</title>
        <authorList>
            <consortium name="RIKEN Genome Exploration Research Group and Genome Science Group (Genome Network Project Core Group) and the FANTOM Consortium"/>
        </authorList>
    </citation>
    <scope>NUCLEOTIDE SEQUENCE</scope>
    <source>
        <strain evidence="2">C57BL/6J</strain>
        <tissue evidence="2">Embryonic body between diaphragm region and neck</tissue>
    </source>
</reference>
<proteinExistence type="evidence at transcript level"/>
<reference evidence="2" key="3">
    <citation type="journal article" date="2000" name="Genome Res.">
        <title>RIKEN integrated sequence analysis (RISA) system--384-format sequencing pipeline with 384 multicapillary sequencer.</title>
        <authorList>
            <person name="Shibata K."/>
            <person name="Itoh M."/>
            <person name="Aizawa K."/>
            <person name="Nagaoka S."/>
            <person name="Sasaki N."/>
            <person name="Carninci P."/>
            <person name="Konno H."/>
            <person name="Akiyama J."/>
            <person name="Nishi K."/>
            <person name="Kitsunai T."/>
            <person name="Tashiro H."/>
            <person name="Itoh M."/>
            <person name="Sumi N."/>
            <person name="Ishii Y."/>
            <person name="Nakamura S."/>
            <person name="Hazama M."/>
            <person name="Nishine T."/>
            <person name="Harada A."/>
            <person name="Yamamoto R."/>
            <person name="Matsumoto H."/>
            <person name="Sakaguchi S."/>
            <person name="Ikegami T."/>
            <person name="Kashiwagi K."/>
            <person name="Fujiwake S."/>
            <person name="Inoue K."/>
            <person name="Togawa Y."/>
            <person name="Izawa M."/>
            <person name="Ohara E."/>
            <person name="Watahiki M."/>
            <person name="Yoneda Y."/>
            <person name="Ishikawa T."/>
            <person name="Ozawa K."/>
            <person name="Tanaka T."/>
            <person name="Matsuura S."/>
            <person name="Kawai J."/>
            <person name="Okazaki Y."/>
            <person name="Muramatsu M."/>
            <person name="Inoue Y."/>
            <person name="Kira A."/>
            <person name="Hayashizaki Y."/>
        </authorList>
    </citation>
    <scope>NUCLEOTIDE SEQUENCE</scope>
    <source>
        <strain evidence="2">C57BL/6J</strain>
        <tissue evidence="2">Embryonic body between diaphragm region and neck</tissue>
    </source>
</reference>
<evidence type="ECO:0000313" key="3">
    <source>
        <dbReference type="MGI" id="MGI:2443810"/>
    </source>
</evidence>
<dbReference type="MGI" id="MGI:2443810">
    <property type="gene designation" value="9430077A04Rik"/>
</dbReference>
<feature type="region of interest" description="Disordered" evidence="1">
    <location>
        <begin position="1"/>
        <end position="96"/>
    </location>
</feature>
<reference evidence="2" key="4">
    <citation type="journal article" date="2001" name="Nature">
        <title>Functional annotation of a full-length mouse cDNA collection.</title>
        <authorList>
            <consortium name="The RIKEN Genome Exploration Research Group Phase II Team and the FANTOM Consortium"/>
        </authorList>
    </citation>
    <scope>NUCLEOTIDE SEQUENCE</scope>
    <source>
        <strain evidence="2">C57BL/6J</strain>
        <tissue evidence="2">Embryonic body between diaphragm region and neck</tissue>
    </source>
</reference>
<reference evidence="2" key="1">
    <citation type="journal article" date="1999" name="Methods Enzymol.">
        <title>High-efficiency full-length cDNA cloning.</title>
        <authorList>
            <person name="Carninci P."/>
            <person name="Hayashizaki Y."/>
        </authorList>
    </citation>
    <scope>NUCLEOTIDE SEQUENCE</scope>
    <source>
        <strain evidence="2">C57BL/6J</strain>
        <tissue evidence="2">Embryonic body between diaphragm region and neck</tissue>
    </source>
</reference>
<evidence type="ECO:0000256" key="1">
    <source>
        <dbReference type="SAM" id="MobiDB-lite"/>
    </source>
</evidence>
<dbReference type="EMBL" id="AK035035">
    <property type="protein sequence ID" value="BAC28920.1"/>
    <property type="molecule type" value="mRNA"/>
</dbReference>
<gene>
    <name evidence="3" type="primary">9430077A04Rik</name>
</gene>
<reference evidence="2" key="7">
    <citation type="journal article" date="2005" name="Science">
        <title>The Transcriptional Landscape of the Mammalian Genome.</title>
        <authorList>
            <consortium name="The FANTOM Consortium"/>
            <consortium name="Riken Genome Exploration Research Group and Genome Science Group (Genome Network Project Core Group)"/>
        </authorList>
    </citation>
    <scope>NUCLEOTIDE SEQUENCE</scope>
    <source>
        <strain evidence="2">C57BL/6J</strain>
        <tissue evidence="2">Embryonic body between diaphragm region and neck</tissue>
    </source>
</reference>
<sequence length="130" mass="13628">MTARLGANRPAAPALLQGHRLPQDQAAGPSGERRRAKPPRAVDGATTRPVHSFEARSRPFLGPRPRRTRGSGFPPGPAQGASRSLQLVPGAEGPLSAGVCRKPSPMLSCPELQLPRAPCALWESSAGEAK</sequence>
<dbReference type="AlphaFoldDB" id="Q8BS71"/>
<accession>Q8BS71</accession>